<evidence type="ECO:0000259" key="2">
    <source>
        <dbReference type="Pfam" id="PF13229"/>
    </source>
</evidence>
<organism evidence="3 4">
    <name type="scientific">Henriciella pelagia</name>
    <dbReference type="NCBI Taxonomy" id="1977912"/>
    <lineage>
        <taxon>Bacteria</taxon>
        <taxon>Pseudomonadati</taxon>
        <taxon>Pseudomonadota</taxon>
        <taxon>Alphaproteobacteria</taxon>
        <taxon>Hyphomonadales</taxon>
        <taxon>Hyphomonadaceae</taxon>
        <taxon>Henriciella</taxon>
    </lineage>
</organism>
<dbReference type="RefSeq" id="WP_084394373.1">
    <property type="nucleotide sequence ID" value="NZ_BMKF01000003.1"/>
</dbReference>
<reference evidence="4" key="1">
    <citation type="journal article" date="2019" name="Int. J. Syst. Evol. Microbiol.">
        <title>The Global Catalogue of Microorganisms (GCM) 10K type strain sequencing project: providing services to taxonomists for standard genome sequencing and annotation.</title>
        <authorList>
            <consortium name="The Broad Institute Genomics Platform"/>
            <consortium name="The Broad Institute Genome Sequencing Center for Infectious Disease"/>
            <person name="Wu L."/>
            <person name="Ma J."/>
        </authorList>
    </citation>
    <scope>NUCLEOTIDE SEQUENCE [LARGE SCALE GENOMIC DNA]</scope>
    <source>
        <strain evidence="4">CGMCC 1.15928</strain>
    </source>
</reference>
<feature type="chain" id="PRO_5046495477" description="Right handed beta helix domain-containing protein" evidence="1">
    <location>
        <begin position="27"/>
        <end position="309"/>
    </location>
</feature>
<evidence type="ECO:0000313" key="4">
    <source>
        <dbReference type="Proteomes" id="UP000628854"/>
    </source>
</evidence>
<dbReference type="InterPro" id="IPR012334">
    <property type="entry name" value="Pectin_lyas_fold"/>
</dbReference>
<keyword evidence="1" id="KW-0732">Signal</keyword>
<dbReference type="InterPro" id="IPR011050">
    <property type="entry name" value="Pectin_lyase_fold/virulence"/>
</dbReference>
<evidence type="ECO:0000256" key="1">
    <source>
        <dbReference type="SAM" id="SignalP"/>
    </source>
</evidence>
<dbReference type="SUPFAM" id="SSF51126">
    <property type="entry name" value="Pectin lyase-like"/>
    <property type="match status" value="1"/>
</dbReference>
<dbReference type="PROSITE" id="PS51257">
    <property type="entry name" value="PROKAR_LIPOPROTEIN"/>
    <property type="match status" value="1"/>
</dbReference>
<gene>
    <name evidence="3" type="ORF">GCM10011503_31150</name>
</gene>
<protein>
    <recommendedName>
        <fullName evidence="2">Right handed beta helix domain-containing protein</fullName>
    </recommendedName>
</protein>
<evidence type="ECO:0000313" key="3">
    <source>
        <dbReference type="EMBL" id="GGB80172.1"/>
    </source>
</evidence>
<dbReference type="Proteomes" id="UP000628854">
    <property type="component" value="Unassembled WGS sequence"/>
</dbReference>
<proteinExistence type="predicted"/>
<sequence>MKTRTCSRAVVVATAVLATACSQTVAGDEAVDDVSIVICPDASADRTCKYSGLTGLQAAIDEAQQGTELRLLKGDYLASDYRDVPFQDLHVRGALVIDGKDLSIFADEGAVIRGQDDFPVSAIVIRKSMVTIEGLRIADFGYDEPEDDIYDGHGIFTIGSDVRLERVQIEGVDKMALTGRDDGKIVAHQLDIVQSHLGIWLEETASADIRNSRISGSDSAALAIYGNASVTIRDSEIDSNEDDGLYTEDQARIVSLDNALRNNTPFGARAAGESRIVICRGEMSGNAADIGQEGSGRVVIDDAEVCASS</sequence>
<dbReference type="InterPro" id="IPR039448">
    <property type="entry name" value="Beta_helix"/>
</dbReference>
<dbReference type="Gene3D" id="2.160.20.10">
    <property type="entry name" value="Single-stranded right-handed beta-helix, Pectin lyase-like"/>
    <property type="match status" value="1"/>
</dbReference>
<dbReference type="Pfam" id="PF13229">
    <property type="entry name" value="Beta_helix"/>
    <property type="match status" value="1"/>
</dbReference>
<feature type="signal peptide" evidence="1">
    <location>
        <begin position="1"/>
        <end position="26"/>
    </location>
</feature>
<keyword evidence="4" id="KW-1185">Reference proteome</keyword>
<comment type="caution">
    <text evidence="3">The sequence shown here is derived from an EMBL/GenBank/DDBJ whole genome shotgun (WGS) entry which is preliminary data.</text>
</comment>
<accession>A0ABQ1JZH9</accession>
<dbReference type="EMBL" id="BMKF01000003">
    <property type="protein sequence ID" value="GGB80172.1"/>
    <property type="molecule type" value="Genomic_DNA"/>
</dbReference>
<feature type="domain" description="Right handed beta helix" evidence="2">
    <location>
        <begin position="154"/>
        <end position="278"/>
    </location>
</feature>
<name>A0ABQ1JZH9_9PROT</name>